<evidence type="ECO:0000313" key="2">
    <source>
        <dbReference type="EMBL" id="ABR50689.1"/>
    </source>
</evidence>
<gene>
    <name evidence="2" type="ordered locus">Amet_4618</name>
</gene>
<dbReference type="RefSeq" id="WP_012065577.1">
    <property type="nucleotide sequence ID" value="NC_009633.1"/>
</dbReference>
<name>A6TWX1_ALKMQ</name>
<dbReference type="EMBL" id="CP000724">
    <property type="protein sequence ID" value="ABR50689.1"/>
    <property type="molecule type" value="Genomic_DNA"/>
</dbReference>
<dbReference type="InterPro" id="IPR016181">
    <property type="entry name" value="Acyl_CoA_acyltransferase"/>
</dbReference>
<feature type="domain" description="N-acetyltransferase" evidence="1">
    <location>
        <begin position="1"/>
        <end position="140"/>
    </location>
</feature>
<proteinExistence type="predicted"/>
<keyword evidence="3" id="KW-1185">Reference proteome</keyword>
<dbReference type="HOGENOM" id="CLU_1830908_0_0_9"/>
<evidence type="ECO:0000259" key="1">
    <source>
        <dbReference type="PROSITE" id="PS51186"/>
    </source>
</evidence>
<dbReference type="GO" id="GO:0016747">
    <property type="term" value="F:acyltransferase activity, transferring groups other than amino-acyl groups"/>
    <property type="evidence" value="ECO:0007669"/>
    <property type="project" value="InterPro"/>
</dbReference>
<dbReference type="InterPro" id="IPR000182">
    <property type="entry name" value="GNAT_dom"/>
</dbReference>
<protein>
    <recommendedName>
        <fullName evidence="1">N-acetyltransferase domain-containing protein</fullName>
    </recommendedName>
</protein>
<dbReference type="KEGG" id="amt:Amet_4618"/>
<accession>A6TWX1</accession>
<dbReference type="AlphaFoldDB" id="A6TWX1"/>
<dbReference type="Gene3D" id="3.40.630.30">
    <property type="match status" value="1"/>
</dbReference>
<organism evidence="2 3">
    <name type="scientific">Alkaliphilus metalliredigens (strain QYMF)</name>
    <dbReference type="NCBI Taxonomy" id="293826"/>
    <lineage>
        <taxon>Bacteria</taxon>
        <taxon>Bacillati</taxon>
        <taxon>Bacillota</taxon>
        <taxon>Clostridia</taxon>
        <taxon>Peptostreptococcales</taxon>
        <taxon>Natronincolaceae</taxon>
        <taxon>Alkaliphilus</taxon>
    </lineage>
</organism>
<dbReference type="PROSITE" id="PS51186">
    <property type="entry name" value="GNAT"/>
    <property type="match status" value="1"/>
</dbReference>
<reference evidence="3" key="1">
    <citation type="journal article" date="2016" name="Genome Announc.">
        <title>Complete genome sequence of Alkaliphilus metalliredigens strain QYMF, an alkaliphilic and metal-reducing bacterium isolated from borax-contaminated leachate ponds.</title>
        <authorList>
            <person name="Hwang C."/>
            <person name="Copeland A."/>
            <person name="Lucas S."/>
            <person name="Lapidus A."/>
            <person name="Barry K."/>
            <person name="Detter J.C."/>
            <person name="Glavina Del Rio T."/>
            <person name="Hammon N."/>
            <person name="Israni S."/>
            <person name="Dalin E."/>
            <person name="Tice H."/>
            <person name="Pitluck S."/>
            <person name="Chertkov O."/>
            <person name="Brettin T."/>
            <person name="Bruce D."/>
            <person name="Han C."/>
            <person name="Schmutz J."/>
            <person name="Larimer F."/>
            <person name="Land M.L."/>
            <person name="Hauser L."/>
            <person name="Kyrpides N."/>
            <person name="Mikhailova N."/>
            <person name="Ye Q."/>
            <person name="Zhou J."/>
            <person name="Richardson P."/>
            <person name="Fields M.W."/>
        </authorList>
    </citation>
    <scope>NUCLEOTIDE SEQUENCE [LARGE SCALE GENOMIC DNA]</scope>
    <source>
        <strain evidence="3">QYMF</strain>
    </source>
</reference>
<dbReference type="SUPFAM" id="SSF55729">
    <property type="entry name" value="Acyl-CoA N-acyltransferases (Nat)"/>
    <property type="match status" value="1"/>
</dbReference>
<dbReference type="Proteomes" id="UP000001572">
    <property type="component" value="Chromosome"/>
</dbReference>
<evidence type="ECO:0000313" key="3">
    <source>
        <dbReference type="Proteomes" id="UP000001572"/>
    </source>
</evidence>
<sequence>MRVRKINLLRDVEPLVEMSAHYVARPHKTKHYLESVVKCGGTVLIAEENEERVGFIVLEIIDSPFEEKLYGQASFYYIDPSKGQKTVLEGLITGIETWCEARRLPRLEIRVKEEDKYLKEIVGLNAYHFISRGYQRVFEV</sequence>